<feature type="transmembrane region" description="Helical" evidence="8">
    <location>
        <begin position="250"/>
        <end position="275"/>
    </location>
</feature>
<comment type="subcellular location">
    <subcellularLocation>
        <location evidence="1">Membrane</location>
        <topology evidence="1">Multi-pass membrane protein</topology>
    </subcellularLocation>
</comment>
<keyword evidence="11" id="KW-1185">Reference proteome</keyword>
<dbReference type="InterPro" id="IPR000276">
    <property type="entry name" value="GPCR_Rhodpsn"/>
</dbReference>
<dbReference type="PROSITE" id="PS50262">
    <property type="entry name" value="G_PROTEIN_RECEP_F1_2"/>
    <property type="match status" value="1"/>
</dbReference>
<dbReference type="Pfam" id="PF00001">
    <property type="entry name" value="7tm_1"/>
    <property type="match status" value="1"/>
</dbReference>
<dbReference type="PANTHER" id="PTHR45695">
    <property type="entry name" value="LEUCOKININ RECEPTOR-RELATED"/>
    <property type="match status" value="1"/>
</dbReference>
<name>A0A9X6RNE3_HYPEX</name>
<gene>
    <name evidence="10" type="ORF">BV898_18369</name>
</gene>
<evidence type="ECO:0000259" key="9">
    <source>
        <dbReference type="PROSITE" id="PS50262"/>
    </source>
</evidence>
<feature type="transmembrane region" description="Helical" evidence="8">
    <location>
        <begin position="188"/>
        <end position="211"/>
    </location>
</feature>
<feature type="transmembrane region" description="Helical" evidence="8">
    <location>
        <begin position="145"/>
        <end position="168"/>
    </location>
</feature>
<evidence type="ECO:0000256" key="7">
    <source>
        <dbReference type="ARBA" id="ARBA00023224"/>
    </source>
</evidence>
<evidence type="ECO:0000256" key="8">
    <source>
        <dbReference type="SAM" id="Phobius"/>
    </source>
</evidence>
<dbReference type="SUPFAM" id="SSF81321">
    <property type="entry name" value="Family A G protein-coupled receptor-like"/>
    <property type="match status" value="1"/>
</dbReference>
<evidence type="ECO:0000313" key="10">
    <source>
        <dbReference type="EMBL" id="OWA53945.1"/>
    </source>
</evidence>
<dbReference type="InterPro" id="IPR017452">
    <property type="entry name" value="GPCR_Rhodpsn_7TM"/>
</dbReference>
<keyword evidence="7" id="KW-0807">Transducer</keyword>
<keyword evidence="2 8" id="KW-0812">Transmembrane</keyword>
<organism evidence="10 11">
    <name type="scientific">Hypsibius exemplaris</name>
    <name type="common">Freshwater tardigrade</name>
    <dbReference type="NCBI Taxonomy" id="2072580"/>
    <lineage>
        <taxon>Eukaryota</taxon>
        <taxon>Metazoa</taxon>
        <taxon>Ecdysozoa</taxon>
        <taxon>Tardigrada</taxon>
        <taxon>Eutardigrada</taxon>
        <taxon>Parachela</taxon>
        <taxon>Hypsibioidea</taxon>
        <taxon>Hypsibiidae</taxon>
        <taxon>Hypsibius</taxon>
    </lineage>
</organism>
<feature type="transmembrane region" description="Helical" evidence="8">
    <location>
        <begin position="64"/>
        <end position="87"/>
    </location>
</feature>
<evidence type="ECO:0000256" key="1">
    <source>
        <dbReference type="ARBA" id="ARBA00004141"/>
    </source>
</evidence>
<dbReference type="GO" id="GO:0004930">
    <property type="term" value="F:G protein-coupled receptor activity"/>
    <property type="evidence" value="ECO:0007669"/>
    <property type="project" value="UniProtKB-KW"/>
</dbReference>
<keyword evidence="4" id="KW-0297">G-protein coupled receptor</keyword>
<sequence>MNDTNLTAASPSFPLLSPAKEKELTALTAIALAISGIGVINNALTLRVTWSNRLGKTGVSLLLFHFVAINLLECLVTMPTAFTIMLAKRAGHLIPEQTCPCFTTLYMINVSVVNWSDADLALNRFIALYFPHRYKALTSAAVNRAVIVGTWMISVGISLPFGLSVWGQGTFLSAFGHCSLKATGSRGAFLQAMVAYIPYAISGTGSLLILWKCFGISRFRARNVASNHSGNNAVARYRTTERRLNMAKMLLFTFLWSGICAFPAYLITSLFGYLYQTNPVSVMWTRTSSACQYAFAPVR</sequence>
<dbReference type="Gene3D" id="1.20.1070.10">
    <property type="entry name" value="Rhodopsin 7-helix transmembrane proteins"/>
    <property type="match status" value="1"/>
</dbReference>
<accession>A0A9X6RNE3</accession>
<keyword evidence="5 8" id="KW-0472">Membrane</keyword>
<reference evidence="11" key="1">
    <citation type="submission" date="2017-01" db="EMBL/GenBank/DDBJ databases">
        <title>Comparative genomics of anhydrobiosis in the tardigrade Hypsibius dujardini.</title>
        <authorList>
            <person name="Yoshida Y."/>
            <person name="Koutsovoulos G."/>
            <person name="Laetsch D."/>
            <person name="Stevens L."/>
            <person name="Kumar S."/>
            <person name="Horikawa D."/>
            <person name="Ishino K."/>
            <person name="Komine S."/>
            <person name="Tomita M."/>
            <person name="Blaxter M."/>
            <person name="Arakawa K."/>
        </authorList>
    </citation>
    <scope>NUCLEOTIDE SEQUENCE [LARGE SCALE GENOMIC DNA]</scope>
    <source>
        <strain evidence="11">Z151</strain>
    </source>
</reference>
<dbReference type="PANTHER" id="PTHR45695:SF15">
    <property type="entry name" value="OPSIN RH2"/>
    <property type="match status" value="1"/>
</dbReference>
<dbReference type="Proteomes" id="UP000192578">
    <property type="component" value="Unassembled WGS sequence"/>
</dbReference>
<dbReference type="GO" id="GO:0005886">
    <property type="term" value="C:plasma membrane"/>
    <property type="evidence" value="ECO:0007669"/>
    <property type="project" value="TreeGrafter"/>
</dbReference>
<evidence type="ECO:0000256" key="6">
    <source>
        <dbReference type="ARBA" id="ARBA00023170"/>
    </source>
</evidence>
<keyword evidence="6" id="KW-0675">Receptor</keyword>
<keyword evidence="3 8" id="KW-1133">Transmembrane helix</keyword>
<comment type="caution">
    <text evidence="10">The sequence shown here is derived from an EMBL/GenBank/DDBJ whole genome shotgun (WGS) entry which is preliminary data.</text>
</comment>
<evidence type="ECO:0000256" key="5">
    <source>
        <dbReference type="ARBA" id="ARBA00023136"/>
    </source>
</evidence>
<evidence type="ECO:0000256" key="3">
    <source>
        <dbReference type="ARBA" id="ARBA00022989"/>
    </source>
</evidence>
<feature type="transmembrane region" description="Helical" evidence="8">
    <location>
        <begin position="24"/>
        <end position="44"/>
    </location>
</feature>
<protein>
    <recommendedName>
        <fullName evidence="9">G-protein coupled receptors family 1 profile domain-containing protein</fullName>
    </recommendedName>
</protein>
<evidence type="ECO:0000256" key="4">
    <source>
        <dbReference type="ARBA" id="ARBA00023040"/>
    </source>
</evidence>
<feature type="domain" description="G-protein coupled receptors family 1 profile" evidence="9">
    <location>
        <begin position="41"/>
        <end position="267"/>
    </location>
</feature>
<evidence type="ECO:0000313" key="11">
    <source>
        <dbReference type="Proteomes" id="UP000192578"/>
    </source>
</evidence>
<dbReference type="CDD" id="cd00637">
    <property type="entry name" value="7tm_classA_rhodopsin-like"/>
    <property type="match status" value="1"/>
</dbReference>
<dbReference type="AlphaFoldDB" id="A0A9X6RNE3"/>
<evidence type="ECO:0000256" key="2">
    <source>
        <dbReference type="ARBA" id="ARBA00022692"/>
    </source>
</evidence>
<proteinExistence type="predicted"/>
<dbReference type="EMBL" id="MTYJ01000359">
    <property type="protein sequence ID" value="OWA53945.1"/>
    <property type="molecule type" value="Genomic_DNA"/>
</dbReference>
<dbReference type="OrthoDB" id="9445642at2759"/>